<evidence type="ECO:0000313" key="2">
    <source>
        <dbReference type="EMBL" id="MBW0468133.1"/>
    </source>
</evidence>
<accession>A0A9Q3BNA3</accession>
<dbReference type="Proteomes" id="UP000765509">
    <property type="component" value="Unassembled WGS sequence"/>
</dbReference>
<protein>
    <submittedName>
        <fullName evidence="2">Uncharacterized protein</fullName>
    </submittedName>
</protein>
<reference evidence="2" key="1">
    <citation type="submission" date="2021-03" db="EMBL/GenBank/DDBJ databases">
        <title>Draft genome sequence of rust myrtle Austropuccinia psidii MF-1, a brazilian biotype.</title>
        <authorList>
            <person name="Quecine M.C."/>
            <person name="Pachon D.M.R."/>
            <person name="Bonatelli M.L."/>
            <person name="Correr F.H."/>
            <person name="Franceschini L.M."/>
            <person name="Leite T.F."/>
            <person name="Margarido G.R.A."/>
            <person name="Almeida C.A."/>
            <person name="Ferrarezi J.A."/>
            <person name="Labate C.A."/>
        </authorList>
    </citation>
    <scope>NUCLEOTIDE SEQUENCE</scope>
    <source>
        <strain evidence="2">MF-1</strain>
    </source>
</reference>
<feature type="region of interest" description="Disordered" evidence="1">
    <location>
        <begin position="1"/>
        <end position="22"/>
    </location>
</feature>
<organism evidence="2 3">
    <name type="scientific">Austropuccinia psidii MF-1</name>
    <dbReference type="NCBI Taxonomy" id="1389203"/>
    <lineage>
        <taxon>Eukaryota</taxon>
        <taxon>Fungi</taxon>
        <taxon>Dikarya</taxon>
        <taxon>Basidiomycota</taxon>
        <taxon>Pucciniomycotina</taxon>
        <taxon>Pucciniomycetes</taxon>
        <taxon>Pucciniales</taxon>
        <taxon>Sphaerophragmiaceae</taxon>
        <taxon>Austropuccinia</taxon>
    </lineage>
</organism>
<proteinExistence type="predicted"/>
<evidence type="ECO:0000256" key="1">
    <source>
        <dbReference type="SAM" id="MobiDB-lite"/>
    </source>
</evidence>
<gene>
    <name evidence="2" type="ORF">O181_007848</name>
</gene>
<dbReference type="EMBL" id="AVOT02001781">
    <property type="protein sequence ID" value="MBW0468133.1"/>
    <property type="molecule type" value="Genomic_DNA"/>
</dbReference>
<comment type="caution">
    <text evidence="2">The sequence shown here is derived from an EMBL/GenBank/DDBJ whole genome shotgun (WGS) entry which is preliminary data.</text>
</comment>
<evidence type="ECO:0000313" key="3">
    <source>
        <dbReference type="Proteomes" id="UP000765509"/>
    </source>
</evidence>
<feature type="region of interest" description="Disordered" evidence="1">
    <location>
        <begin position="342"/>
        <end position="377"/>
    </location>
</feature>
<dbReference type="OrthoDB" id="2505547at2759"/>
<name>A0A9Q3BNA3_9BASI</name>
<keyword evidence="3" id="KW-1185">Reference proteome</keyword>
<sequence>MSASTRAKKAANDNAEPKPLSNNDMYLMLNSLKNEVMKLKSARSSDSAKIQLLQMALSSPCAPMPRHTASAYDCFMQEPYCAANHFAPLKSNNSNFAEWLTFLEQVLSVAFNTEILVDNSPSSLDNRLPEENRAICHFIDASILHEFALCVGITPSRLTEKAFFVAIKAFCCPGNRFEKLQLVCSMLTMLVENGSGTPQPNNVIILLLHCTFVLLKKLGVKANKLEGLLAQAACHAPATLDQKAFNQLVTTTILERGEEKPDLTFVGQVILNESTKTDKDNHQLSPFVYRIADPPATPMYLQRLRSPGPTQPWCQAVEVRHPPDHLVDRSGATCFHCGRSSHCRADCSNTKGVANPNPRPPRPKTPEERPSSDSGSWYQRERVSQVQFMEDHAVDKVLIDSSVSIHLSGSEKFATDLCTIHPFCIFFADSSSSITITQIATLRILVEGGIVVISDVPFSDKVSGTILSVGRLCKVGVFTLFSGLMLSLAVCDRLITTTFHNDCWWMNVKLGEGTIELAAETPSLSLIEMNPLSFPSTSKLSCQEWHV</sequence>
<dbReference type="AlphaFoldDB" id="A0A9Q3BNA3"/>